<keyword evidence="6" id="KW-1185">Reference proteome</keyword>
<name>A0A1X7ARM5_9GAMM</name>
<evidence type="ECO:0000256" key="2">
    <source>
        <dbReference type="ARBA" id="ARBA00022525"/>
    </source>
</evidence>
<keyword evidence="3 4" id="KW-0732">Signal</keyword>
<dbReference type="InterPro" id="IPR051764">
    <property type="entry name" value="Avidin/Streptavidin-rel"/>
</dbReference>
<organism evidence="5 6">
    <name type="scientific">Parendozoicomonas haliclonae</name>
    <dbReference type="NCBI Taxonomy" id="1960125"/>
    <lineage>
        <taxon>Bacteria</taxon>
        <taxon>Pseudomonadati</taxon>
        <taxon>Pseudomonadota</taxon>
        <taxon>Gammaproteobacteria</taxon>
        <taxon>Oceanospirillales</taxon>
        <taxon>Endozoicomonadaceae</taxon>
        <taxon>Parendozoicomonas</taxon>
    </lineage>
</organism>
<comment type="subcellular location">
    <subcellularLocation>
        <location evidence="1">Secreted</location>
    </subcellularLocation>
</comment>
<evidence type="ECO:0000256" key="3">
    <source>
        <dbReference type="ARBA" id="ARBA00022729"/>
    </source>
</evidence>
<gene>
    <name evidence="5" type="ORF">EHSB41UT_03848</name>
</gene>
<dbReference type="PANTHER" id="PTHR34399">
    <property type="entry name" value="AVIDIN-RELATED"/>
    <property type="match status" value="1"/>
</dbReference>
<dbReference type="Gene3D" id="2.40.128.30">
    <property type="entry name" value="Avidin-like"/>
    <property type="match status" value="1"/>
</dbReference>
<keyword evidence="2" id="KW-0964">Secreted</keyword>
<feature type="signal peptide" evidence="4">
    <location>
        <begin position="1"/>
        <end position="25"/>
    </location>
</feature>
<dbReference type="InterPro" id="IPR005468">
    <property type="entry name" value="Avidin/str"/>
</dbReference>
<dbReference type="EMBL" id="FWPT01000010">
    <property type="protein sequence ID" value="SMA50057.1"/>
    <property type="molecule type" value="Genomic_DNA"/>
</dbReference>
<dbReference type="SUPFAM" id="SSF50876">
    <property type="entry name" value="Avidin/streptavidin"/>
    <property type="match status" value="1"/>
</dbReference>
<proteinExistence type="predicted"/>
<accession>A0A1X7ARM5</accession>
<reference evidence="5 6" key="1">
    <citation type="submission" date="2017-03" db="EMBL/GenBank/DDBJ databases">
        <authorList>
            <person name="Afonso C.L."/>
            <person name="Miller P.J."/>
            <person name="Scott M.A."/>
            <person name="Spackman E."/>
            <person name="Goraichik I."/>
            <person name="Dimitrov K.M."/>
            <person name="Suarez D.L."/>
            <person name="Swayne D.E."/>
        </authorList>
    </citation>
    <scope>NUCLEOTIDE SEQUENCE [LARGE SCALE GENOMIC DNA]</scope>
    <source>
        <strain evidence="5">SB41UT1</strain>
    </source>
</reference>
<feature type="chain" id="PRO_5012665564" evidence="4">
    <location>
        <begin position="26"/>
        <end position="144"/>
    </location>
</feature>
<sequence>MQRFLRRVSLLLVVATLLLPALSSADDADRFAGTWRNQRGSVLALSKQDRDNLKGTFATAVASTRDCIGYKAPLNAAINGNAIALSLTMKGCGSPYVVAMTGTLHKDKDQKETLVMQALIQSKGEDHWNSRIQTTDYYYRQGSQ</sequence>
<evidence type="ECO:0000313" key="5">
    <source>
        <dbReference type="EMBL" id="SMA50057.1"/>
    </source>
</evidence>
<evidence type="ECO:0000256" key="1">
    <source>
        <dbReference type="ARBA" id="ARBA00004613"/>
    </source>
</evidence>
<evidence type="ECO:0000256" key="4">
    <source>
        <dbReference type="SAM" id="SignalP"/>
    </source>
</evidence>
<dbReference type="GO" id="GO:0009374">
    <property type="term" value="F:biotin binding"/>
    <property type="evidence" value="ECO:0007669"/>
    <property type="project" value="InterPro"/>
</dbReference>
<dbReference type="InterPro" id="IPR036896">
    <property type="entry name" value="Avidin-like_sf"/>
</dbReference>
<evidence type="ECO:0000313" key="6">
    <source>
        <dbReference type="Proteomes" id="UP000196573"/>
    </source>
</evidence>
<protein>
    <submittedName>
        <fullName evidence="5">Avidin family protein</fullName>
    </submittedName>
</protein>
<dbReference type="Pfam" id="PF01382">
    <property type="entry name" value="Avidin"/>
    <property type="match status" value="1"/>
</dbReference>
<dbReference type="AlphaFoldDB" id="A0A1X7ARM5"/>
<dbReference type="OrthoDB" id="6198934at2"/>
<dbReference type="RefSeq" id="WP_087112499.1">
    <property type="nucleotide sequence ID" value="NZ_CBCSCN010000005.1"/>
</dbReference>
<dbReference type="GO" id="GO:0005576">
    <property type="term" value="C:extracellular region"/>
    <property type="evidence" value="ECO:0007669"/>
    <property type="project" value="UniProtKB-SubCell"/>
</dbReference>
<dbReference type="Proteomes" id="UP000196573">
    <property type="component" value="Unassembled WGS sequence"/>
</dbReference>